<dbReference type="Gene3D" id="3.40.1440.10">
    <property type="entry name" value="GIY-YIG endonuclease"/>
    <property type="match status" value="1"/>
</dbReference>
<sequence>MLQTFGQSFAPCAVTVYAIKFESGETYVGMTEDVDRRFTEHSRRQSPSTKKFGGSFKLIYSKEFPDYVEARRHEKYLKSGSGRTFLKGVST</sequence>
<feature type="domain" description="GIY-YIG" evidence="1">
    <location>
        <begin position="12"/>
        <end position="87"/>
    </location>
</feature>
<organism evidence="2">
    <name type="scientific">bioreactor metagenome</name>
    <dbReference type="NCBI Taxonomy" id="1076179"/>
    <lineage>
        <taxon>unclassified sequences</taxon>
        <taxon>metagenomes</taxon>
        <taxon>ecological metagenomes</taxon>
    </lineage>
</organism>
<dbReference type="EMBL" id="VSSQ01105477">
    <property type="protein sequence ID" value="MPN45506.1"/>
    <property type="molecule type" value="Genomic_DNA"/>
</dbReference>
<gene>
    <name evidence="2" type="ORF">SDC9_193073</name>
</gene>
<accession>A0A645I3Q9</accession>
<dbReference type="InterPro" id="IPR000305">
    <property type="entry name" value="GIY-YIG_endonuc"/>
</dbReference>
<protein>
    <recommendedName>
        <fullName evidence="1">GIY-YIG domain-containing protein</fullName>
    </recommendedName>
</protein>
<comment type="caution">
    <text evidence="2">The sequence shown here is derived from an EMBL/GenBank/DDBJ whole genome shotgun (WGS) entry which is preliminary data.</text>
</comment>
<evidence type="ECO:0000259" key="1">
    <source>
        <dbReference type="PROSITE" id="PS50164"/>
    </source>
</evidence>
<dbReference type="SUPFAM" id="SSF82771">
    <property type="entry name" value="GIY-YIG endonuclease"/>
    <property type="match status" value="1"/>
</dbReference>
<dbReference type="Pfam" id="PF01541">
    <property type="entry name" value="GIY-YIG"/>
    <property type="match status" value="1"/>
</dbReference>
<dbReference type="AlphaFoldDB" id="A0A645I3Q9"/>
<evidence type="ECO:0000313" key="2">
    <source>
        <dbReference type="EMBL" id="MPN45506.1"/>
    </source>
</evidence>
<proteinExistence type="predicted"/>
<dbReference type="PROSITE" id="PS50164">
    <property type="entry name" value="GIY_YIG"/>
    <property type="match status" value="1"/>
</dbReference>
<reference evidence="2" key="1">
    <citation type="submission" date="2019-08" db="EMBL/GenBank/DDBJ databases">
        <authorList>
            <person name="Kucharzyk K."/>
            <person name="Murdoch R.W."/>
            <person name="Higgins S."/>
            <person name="Loffler F."/>
        </authorList>
    </citation>
    <scope>NUCLEOTIDE SEQUENCE</scope>
</reference>
<name>A0A645I3Q9_9ZZZZ</name>
<dbReference type="InterPro" id="IPR035901">
    <property type="entry name" value="GIY-YIG_endonuc_sf"/>
</dbReference>